<dbReference type="Proteomes" id="UP000053797">
    <property type="component" value="Unassembled WGS sequence"/>
</dbReference>
<dbReference type="PROSITE" id="PS51257">
    <property type="entry name" value="PROKAR_LIPOPROTEIN"/>
    <property type="match status" value="1"/>
</dbReference>
<evidence type="ECO:0000313" key="2">
    <source>
        <dbReference type="Proteomes" id="UP000053797"/>
    </source>
</evidence>
<evidence type="ECO:0008006" key="3">
    <source>
        <dbReference type="Google" id="ProtNLM"/>
    </source>
</evidence>
<sequence length="422" mass="48784">MNKRYWIGLTLAATLALSGCQSDAPNFKWDYLSKLYDGARFKGKEPPKMLSEKEMSVIMEECRSKAVKAPKNYSYGDTFSVVMTAPFEDYLGQMARYVQSGEQTYLYCQNMADSEYHLLSTKQDVFAKTKLVEHPNELEVHPDTIKKEDWFSRDDNIINGSVRKLALPGSGYLVMKATDVTKKDERKTFVVYAEALTPFTEDTKLYLTYNEKYNENDDISYNSFVRIPQLISGQQMETSIHAMKQPGKVRFIPGDGTPEHYGTLIATEKNGHQFRYELSIQHTMERPSELARQDLSEEDVLSTINDITLFHQKQFKHYLYDQSDSSKDRLKVEDTIMMTSDESGKLQKAIKTSEQADVRGKRAKWKYLTFRKGVKGQQYEVYLDKRVKKTDIYLKDPKRDVSIHLSASGRDIILSLFELYEK</sequence>
<reference evidence="1 2" key="1">
    <citation type="journal article" date="2015" name="Int. J. Syst. Evol. Microbiol.">
        <title>Exiguobacterium enclense sp. nov., isolated from sediment.</title>
        <authorList>
            <person name="Dastager S.G."/>
            <person name="Mawlankar R."/>
            <person name="Sonalkar V.V."/>
            <person name="Thorat M.N."/>
            <person name="Mual P."/>
            <person name="Verma A."/>
            <person name="Krishnamurthi S."/>
            <person name="Tang S.K."/>
            <person name="Li W.J."/>
        </authorList>
    </citation>
    <scope>NUCLEOTIDE SEQUENCE [LARGE SCALE GENOMIC DNA]</scope>
    <source>
        <strain evidence="1 2">NIO-1109</strain>
    </source>
</reference>
<gene>
    <name evidence="1" type="ORF">AS033_15200</name>
</gene>
<proteinExistence type="predicted"/>
<dbReference type="EMBL" id="LNQL01000006">
    <property type="protein sequence ID" value="KSU47997.1"/>
    <property type="molecule type" value="Genomic_DNA"/>
</dbReference>
<name>A0A0V8GCI1_9BACL</name>
<dbReference type="OrthoDB" id="2350419at2"/>
<dbReference type="AlphaFoldDB" id="A0A0V8GCI1"/>
<comment type="caution">
    <text evidence="1">The sequence shown here is derived from an EMBL/GenBank/DDBJ whole genome shotgun (WGS) entry which is preliminary data.</text>
</comment>
<evidence type="ECO:0000313" key="1">
    <source>
        <dbReference type="EMBL" id="KSU47997.1"/>
    </source>
</evidence>
<organism evidence="1 2">
    <name type="scientific">Exiguobacterium indicum</name>
    <dbReference type="NCBI Taxonomy" id="296995"/>
    <lineage>
        <taxon>Bacteria</taxon>
        <taxon>Bacillati</taxon>
        <taxon>Bacillota</taxon>
        <taxon>Bacilli</taxon>
        <taxon>Bacillales</taxon>
        <taxon>Bacillales Family XII. Incertae Sedis</taxon>
        <taxon>Exiguobacterium</taxon>
    </lineage>
</organism>
<protein>
    <recommendedName>
        <fullName evidence="3">Lipoprotein</fullName>
    </recommendedName>
</protein>
<accession>A0A0V8GCI1</accession>
<dbReference type="RefSeq" id="WP_023468348.1">
    <property type="nucleotide sequence ID" value="NZ_FMYN01000006.1"/>
</dbReference>